<evidence type="ECO:0000313" key="2">
    <source>
        <dbReference type="Proteomes" id="UP001385951"/>
    </source>
</evidence>
<name>A0AAW0FRV1_9APHY</name>
<gene>
    <name evidence="1" type="ORF">QCA50_014492</name>
</gene>
<proteinExistence type="predicted"/>
<accession>A0AAW0FRV1</accession>
<keyword evidence="2" id="KW-1185">Reference proteome</keyword>
<sequence length="68" mass="7254">MQAVDEAVEYLPRRPPNFRGKGRIDIIAATPSMLVIAGAIHIIPSGHPLHIHQEQKALAAAIGNLGNP</sequence>
<reference evidence="1 2" key="1">
    <citation type="submission" date="2022-09" db="EMBL/GenBank/DDBJ databases">
        <authorList>
            <person name="Palmer J.M."/>
        </authorList>
    </citation>
    <scope>NUCLEOTIDE SEQUENCE [LARGE SCALE GENOMIC DNA]</scope>
    <source>
        <strain evidence="1 2">DSM 7382</strain>
    </source>
</reference>
<dbReference type="AlphaFoldDB" id="A0AAW0FRV1"/>
<comment type="caution">
    <text evidence="1">The sequence shown here is derived from an EMBL/GenBank/DDBJ whole genome shotgun (WGS) entry which is preliminary data.</text>
</comment>
<dbReference type="Proteomes" id="UP001385951">
    <property type="component" value="Unassembled WGS sequence"/>
</dbReference>
<protein>
    <submittedName>
        <fullName evidence="1">Uncharacterized protein</fullName>
    </submittedName>
</protein>
<dbReference type="EMBL" id="JASBNA010000036">
    <property type="protein sequence ID" value="KAK7682289.1"/>
    <property type="molecule type" value="Genomic_DNA"/>
</dbReference>
<organism evidence="1 2">
    <name type="scientific">Cerrena zonata</name>
    <dbReference type="NCBI Taxonomy" id="2478898"/>
    <lineage>
        <taxon>Eukaryota</taxon>
        <taxon>Fungi</taxon>
        <taxon>Dikarya</taxon>
        <taxon>Basidiomycota</taxon>
        <taxon>Agaricomycotina</taxon>
        <taxon>Agaricomycetes</taxon>
        <taxon>Polyporales</taxon>
        <taxon>Cerrenaceae</taxon>
        <taxon>Cerrena</taxon>
    </lineage>
</organism>
<evidence type="ECO:0000313" key="1">
    <source>
        <dbReference type="EMBL" id="KAK7682289.1"/>
    </source>
</evidence>